<evidence type="ECO:0000313" key="3">
    <source>
        <dbReference type="EMBL" id="QDT53094.1"/>
    </source>
</evidence>
<dbReference type="Gene3D" id="2.40.10.480">
    <property type="match status" value="1"/>
</dbReference>
<dbReference type="EMBL" id="CP036271">
    <property type="protein sequence ID" value="QDT53094.1"/>
    <property type="molecule type" value="Genomic_DNA"/>
</dbReference>
<dbReference type="Gene3D" id="2.130.10.10">
    <property type="entry name" value="YVTN repeat-like/Quinoprotein amine dehydrogenase"/>
    <property type="match status" value="1"/>
</dbReference>
<organism evidence="3 4">
    <name type="scientific">Caulifigura coniformis</name>
    <dbReference type="NCBI Taxonomy" id="2527983"/>
    <lineage>
        <taxon>Bacteria</taxon>
        <taxon>Pseudomonadati</taxon>
        <taxon>Planctomycetota</taxon>
        <taxon>Planctomycetia</taxon>
        <taxon>Planctomycetales</taxon>
        <taxon>Planctomycetaceae</taxon>
        <taxon>Caulifigura</taxon>
    </lineage>
</organism>
<protein>
    <submittedName>
        <fullName evidence="3">Outer membrane biogenesis protein BamB</fullName>
    </submittedName>
</protein>
<keyword evidence="1" id="KW-0732">Signal</keyword>
<dbReference type="Proteomes" id="UP000315700">
    <property type="component" value="Chromosome"/>
</dbReference>
<dbReference type="RefSeq" id="WP_197453880.1">
    <property type="nucleotide sequence ID" value="NZ_CP036271.1"/>
</dbReference>
<dbReference type="InParanoid" id="A0A517SAE1"/>
<reference evidence="3 4" key="1">
    <citation type="submission" date="2019-02" db="EMBL/GenBank/DDBJ databases">
        <title>Deep-cultivation of Planctomycetes and their phenomic and genomic characterization uncovers novel biology.</title>
        <authorList>
            <person name="Wiegand S."/>
            <person name="Jogler M."/>
            <person name="Boedeker C."/>
            <person name="Pinto D."/>
            <person name="Vollmers J."/>
            <person name="Rivas-Marin E."/>
            <person name="Kohn T."/>
            <person name="Peeters S.H."/>
            <person name="Heuer A."/>
            <person name="Rast P."/>
            <person name="Oberbeckmann S."/>
            <person name="Bunk B."/>
            <person name="Jeske O."/>
            <person name="Meyerdierks A."/>
            <person name="Storesund J.E."/>
            <person name="Kallscheuer N."/>
            <person name="Luecker S."/>
            <person name="Lage O.M."/>
            <person name="Pohl T."/>
            <person name="Merkel B.J."/>
            <person name="Hornburger P."/>
            <person name="Mueller R.-W."/>
            <person name="Bruemmer F."/>
            <person name="Labrenz M."/>
            <person name="Spormann A.M."/>
            <person name="Op den Camp H."/>
            <person name="Overmann J."/>
            <person name="Amann R."/>
            <person name="Jetten M.S.M."/>
            <person name="Mascher T."/>
            <person name="Medema M.H."/>
            <person name="Devos D.P."/>
            <person name="Kaster A.-K."/>
            <person name="Ovreas L."/>
            <person name="Rohde M."/>
            <person name="Galperin M.Y."/>
            <person name="Jogler C."/>
        </authorList>
    </citation>
    <scope>NUCLEOTIDE SEQUENCE [LARGE SCALE GENOMIC DNA]</scope>
    <source>
        <strain evidence="3 4">Pan44</strain>
    </source>
</reference>
<proteinExistence type="predicted"/>
<evidence type="ECO:0000259" key="2">
    <source>
        <dbReference type="Pfam" id="PF13360"/>
    </source>
</evidence>
<dbReference type="PANTHER" id="PTHR34512">
    <property type="entry name" value="CELL SURFACE PROTEIN"/>
    <property type="match status" value="1"/>
</dbReference>
<evidence type="ECO:0000313" key="4">
    <source>
        <dbReference type="Proteomes" id="UP000315700"/>
    </source>
</evidence>
<feature type="chain" id="PRO_5022123969" evidence="1">
    <location>
        <begin position="24"/>
        <end position="448"/>
    </location>
</feature>
<sequence precursor="true">MRTNSLALFLAMTAGLVPVAALADDWPQWSGPKRDAVWRESGIVDRFPEGGPPIRWRVKIGGGYAGPAVAQGRVFVTDRQLKQGASDPSNPFERGAIPATERVLCLDEKDGREIWKHEYDCPYTVSYPAGPRCTPTVDGDRVYTLGSEGHLFCFRVATGEIVWSKQLLKDFERKRSPVWGFAAHPLVHGDKLICLVGGEGTAVVAFDKGTGKELWRAGDSLTDHAPGYCPPMIIEHGEREILLAFYPEGLHALDPETGKSIWFYEWEIQNGLTVPMPRVVGNRIFLTTFYNGSRMLQLSADGGSVSEIWKRKGRSERNTDALHSIMPTPWFDGGLIFGIDSYGELRCLDAANGDRLWMTYDATGGKSDRWANAFLVKHDDRFFIPNEKGDLIVARLDRDGYHELSRAHLIEPTGSAQQRKIVWSHPAFANRSIYLRNDEEIVSASLAK</sequence>
<dbReference type="SMART" id="SM00564">
    <property type="entry name" value="PQQ"/>
    <property type="match status" value="5"/>
</dbReference>
<dbReference type="KEGG" id="ccos:Pan44_11090"/>
<evidence type="ECO:0000256" key="1">
    <source>
        <dbReference type="SAM" id="SignalP"/>
    </source>
</evidence>
<feature type="signal peptide" evidence="1">
    <location>
        <begin position="1"/>
        <end position="23"/>
    </location>
</feature>
<dbReference type="InterPro" id="IPR015943">
    <property type="entry name" value="WD40/YVTN_repeat-like_dom_sf"/>
</dbReference>
<feature type="domain" description="Pyrrolo-quinoline quinone repeat" evidence="2">
    <location>
        <begin position="101"/>
        <end position="358"/>
    </location>
</feature>
<gene>
    <name evidence="3" type="ORF">Pan44_11090</name>
</gene>
<keyword evidence="4" id="KW-1185">Reference proteome</keyword>
<name>A0A517SAE1_9PLAN</name>
<dbReference type="SUPFAM" id="SSF50998">
    <property type="entry name" value="Quinoprotein alcohol dehydrogenase-like"/>
    <property type="match status" value="1"/>
</dbReference>
<accession>A0A517SAE1</accession>
<dbReference type="InterPro" id="IPR018391">
    <property type="entry name" value="PQQ_b-propeller_rpt"/>
</dbReference>
<dbReference type="InterPro" id="IPR002372">
    <property type="entry name" value="PQQ_rpt_dom"/>
</dbReference>
<dbReference type="Pfam" id="PF13360">
    <property type="entry name" value="PQQ_2"/>
    <property type="match status" value="1"/>
</dbReference>
<dbReference type="InterPro" id="IPR011047">
    <property type="entry name" value="Quinoprotein_ADH-like_sf"/>
</dbReference>
<dbReference type="AlphaFoldDB" id="A0A517SAE1"/>
<dbReference type="FunCoup" id="A0A517SAE1">
    <property type="interactions" value="19"/>
</dbReference>
<dbReference type="PANTHER" id="PTHR34512:SF30">
    <property type="entry name" value="OUTER MEMBRANE PROTEIN ASSEMBLY FACTOR BAMB"/>
    <property type="match status" value="1"/>
</dbReference>